<dbReference type="Proteomes" id="UP000277671">
    <property type="component" value="Unassembled WGS sequence"/>
</dbReference>
<gene>
    <name evidence="1" type="ORF">BDK92_4157</name>
</gene>
<organism evidence="1 2">
    <name type="scientific">Micromonospora pisi</name>
    <dbReference type="NCBI Taxonomy" id="589240"/>
    <lineage>
        <taxon>Bacteria</taxon>
        <taxon>Bacillati</taxon>
        <taxon>Actinomycetota</taxon>
        <taxon>Actinomycetes</taxon>
        <taxon>Micromonosporales</taxon>
        <taxon>Micromonosporaceae</taxon>
        <taxon>Micromonospora</taxon>
    </lineage>
</organism>
<dbReference type="EMBL" id="RBKT01000001">
    <property type="protein sequence ID" value="RKR89800.1"/>
    <property type="molecule type" value="Genomic_DNA"/>
</dbReference>
<reference evidence="1 2" key="1">
    <citation type="submission" date="2018-10" db="EMBL/GenBank/DDBJ databases">
        <title>Sequencing the genomes of 1000 actinobacteria strains.</title>
        <authorList>
            <person name="Klenk H.-P."/>
        </authorList>
    </citation>
    <scope>NUCLEOTIDE SEQUENCE [LARGE SCALE GENOMIC DNA]</scope>
    <source>
        <strain evidence="1 2">DSM 45175</strain>
    </source>
</reference>
<dbReference type="RefSeq" id="WP_121158200.1">
    <property type="nucleotide sequence ID" value="NZ_RBKT01000001.1"/>
</dbReference>
<evidence type="ECO:0000313" key="2">
    <source>
        <dbReference type="Proteomes" id="UP000277671"/>
    </source>
</evidence>
<keyword evidence="2" id="KW-1185">Reference proteome</keyword>
<protein>
    <submittedName>
        <fullName evidence="1">Uncharacterized protein</fullName>
    </submittedName>
</protein>
<comment type="caution">
    <text evidence="1">The sequence shown here is derived from an EMBL/GenBank/DDBJ whole genome shotgun (WGS) entry which is preliminary data.</text>
</comment>
<dbReference type="OrthoDB" id="3400634at2"/>
<sequence length="93" mass="10423">MTGRPLVSPGDIVDAEAGDYHRESVPLHQDNMGDLHLRVTHVPMDAGAYDTEWVTLRGVEKPTGKPEQPEAEYVIRRRVLLDREPAAPRGPVW</sequence>
<name>A0A495JL69_9ACTN</name>
<dbReference type="AlphaFoldDB" id="A0A495JL69"/>
<evidence type="ECO:0000313" key="1">
    <source>
        <dbReference type="EMBL" id="RKR89800.1"/>
    </source>
</evidence>
<proteinExistence type="predicted"/>
<accession>A0A495JL69</accession>